<accession>A0A7M7PM25</accession>
<dbReference type="GeneID" id="115929074"/>
<dbReference type="AlphaFoldDB" id="A0A7M7PM25"/>
<evidence type="ECO:0000313" key="4">
    <source>
        <dbReference type="Proteomes" id="UP000007110"/>
    </source>
</evidence>
<proteinExistence type="inferred from homology"/>
<evidence type="ECO:0000256" key="1">
    <source>
        <dbReference type="ARBA" id="ARBA00009275"/>
    </source>
</evidence>
<reference evidence="3" key="2">
    <citation type="submission" date="2021-01" db="UniProtKB">
        <authorList>
            <consortium name="EnsemblMetazoa"/>
        </authorList>
    </citation>
    <scope>IDENTIFICATION</scope>
</reference>
<dbReference type="OMA" id="WINHERV"/>
<name>A0A7M7PM25_STRPU</name>
<evidence type="ECO:0000256" key="2">
    <source>
        <dbReference type="ARBA" id="ARBA00022801"/>
    </source>
</evidence>
<dbReference type="KEGG" id="spu:115929074"/>
<protein>
    <submittedName>
        <fullName evidence="3">Uncharacterized protein</fullName>
    </submittedName>
</protein>
<dbReference type="InParanoid" id="A0A7M7PM25"/>
<dbReference type="Gene3D" id="3.20.20.140">
    <property type="entry name" value="Metal-dependent hydrolases"/>
    <property type="match status" value="1"/>
</dbReference>
<dbReference type="PROSITE" id="PS01091">
    <property type="entry name" value="TATD_3"/>
    <property type="match status" value="1"/>
</dbReference>
<dbReference type="EnsemblMetazoa" id="XM_030997223">
    <property type="protein sequence ID" value="XP_030853083"/>
    <property type="gene ID" value="LOC115929074"/>
</dbReference>
<dbReference type="OrthoDB" id="6156574at2759"/>
<keyword evidence="4" id="KW-1185">Reference proteome</keyword>
<dbReference type="InterPro" id="IPR032466">
    <property type="entry name" value="Metal_Hydrolase"/>
</dbReference>
<dbReference type="PANTHER" id="PTHR46363">
    <property type="entry name" value="DEOXYRIBONUCLEASE TATDN2-RELATED"/>
    <property type="match status" value="1"/>
</dbReference>
<dbReference type="GO" id="GO:0016788">
    <property type="term" value="F:hydrolase activity, acting on ester bonds"/>
    <property type="evidence" value="ECO:0007669"/>
    <property type="project" value="InterPro"/>
</dbReference>
<comment type="similarity">
    <text evidence="1">Belongs to the metallo-dependent hydrolases superfamily. TatD-type hydrolase family.</text>
</comment>
<dbReference type="RefSeq" id="XP_030853083.1">
    <property type="nucleotide sequence ID" value="XM_030997223.1"/>
</dbReference>
<dbReference type="SUPFAM" id="SSF51556">
    <property type="entry name" value="Metallo-dependent hydrolases"/>
    <property type="match status" value="1"/>
</dbReference>
<dbReference type="Pfam" id="PF01026">
    <property type="entry name" value="TatD_DNase"/>
    <property type="match status" value="1"/>
</dbReference>
<dbReference type="InterPro" id="IPR018228">
    <property type="entry name" value="DNase_TatD-rel_CS"/>
</dbReference>
<organism evidence="3 4">
    <name type="scientific">Strongylocentrotus purpuratus</name>
    <name type="common">Purple sea urchin</name>
    <dbReference type="NCBI Taxonomy" id="7668"/>
    <lineage>
        <taxon>Eukaryota</taxon>
        <taxon>Metazoa</taxon>
        <taxon>Echinodermata</taxon>
        <taxon>Eleutherozoa</taxon>
        <taxon>Echinozoa</taxon>
        <taxon>Echinoidea</taxon>
        <taxon>Euechinoidea</taxon>
        <taxon>Echinacea</taxon>
        <taxon>Camarodonta</taxon>
        <taxon>Echinidea</taxon>
        <taxon>Strongylocentrotidae</taxon>
        <taxon>Strongylocentrotus</taxon>
    </lineage>
</organism>
<evidence type="ECO:0000313" key="3">
    <source>
        <dbReference type="EnsemblMetazoa" id="XP_030853083"/>
    </source>
</evidence>
<dbReference type="PANTHER" id="PTHR46363:SF1">
    <property type="entry name" value="DEOXYRIBONUCLEASE TATDN2-RELATED"/>
    <property type="match status" value="1"/>
</dbReference>
<dbReference type="InterPro" id="IPR001130">
    <property type="entry name" value="TatD-like"/>
</dbReference>
<reference evidence="4" key="1">
    <citation type="submission" date="2015-02" db="EMBL/GenBank/DDBJ databases">
        <title>Genome sequencing for Strongylocentrotus purpuratus.</title>
        <authorList>
            <person name="Murali S."/>
            <person name="Liu Y."/>
            <person name="Vee V."/>
            <person name="English A."/>
            <person name="Wang M."/>
            <person name="Skinner E."/>
            <person name="Han Y."/>
            <person name="Muzny D.M."/>
            <person name="Worley K.C."/>
            <person name="Gibbs R.A."/>
        </authorList>
    </citation>
    <scope>NUCLEOTIDE SEQUENCE</scope>
</reference>
<sequence>MPPRTWGAQLNLFRAILEKIGATGRVLILHIRGEKGAPTSDGPSKVCRQEVQRRVNRHQRIHIHCCTLGPHEVEAWGKTFPNAYFSFNALVRSYNQEQRAALSLLPRSRLLLETDSPHLPVGGGVIYATPAYIGEVGELVAEMRGDNLQALLEQTRVNAQALYGP</sequence>
<dbReference type="Proteomes" id="UP000007110">
    <property type="component" value="Unassembled WGS sequence"/>
</dbReference>
<keyword evidence="2" id="KW-0378">Hydrolase</keyword>